<feature type="transmembrane region" description="Helical" evidence="1">
    <location>
        <begin position="190"/>
        <end position="209"/>
    </location>
</feature>
<keyword evidence="4" id="KW-1185">Reference proteome</keyword>
<dbReference type="InterPro" id="IPR036116">
    <property type="entry name" value="FN3_sf"/>
</dbReference>
<accession>A0A835YLL0</accession>
<dbReference type="SMART" id="SM00060">
    <property type="entry name" value="FN3"/>
    <property type="match status" value="1"/>
</dbReference>
<organism evidence="3 4">
    <name type="scientific">Tribonema minus</name>
    <dbReference type="NCBI Taxonomy" id="303371"/>
    <lineage>
        <taxon>Eukaryota</taxon>
        <taxon>Sar</taxon>
        <taxon>Stramenopiles</taxon>
        <taxon>Ochrophyta</taxon>
        <taxon>PX clade</taxon>
        <taxon>Xanthophyceae</taxon>
        <taxon>Tribonematales</taxon>
        <taxon>Tribonemataceae</taxon>
        <taxon>Tribonema</taxon>
    </lineage>
</organism>
<dbReference type="InterPro" id="IPR003961">
    <property type="entry name" value="FN3_dom"/>
</dbReference>
<keyword evidence="1" id="KW-0472">Membrane</keyword>
<evidence type="ECO:0000313" key="4">
    <source>
        <dbReference type="Proteomes" id="UP000664859"/>
    </source>
</evidence>
<protein>
    <recommendedName>
        <fullName evidence="2">Fibronectin type-III domain-containing protein</fullName>
    </recommendedName>
</protein>
<feature type="domain" description="Fibronectin type-III" evidence="2">
    <location>
        <begin position="40"/>
        <end position="150"/>
    </location>
</feature>
<proteinExistence type="predicted"/>
<dbReference type="InterPro" id="IPR013783">
    <property type="entry name" value="Ig-like_fold"/>
</dbReference>
<gene>
    <name evidence="3" type="ORF">JKP88DRAFT_202701</name>
</gene>
<dbReference type="CDD" id="cd00063">
    <property type="entry name" value="FN3"/>
    <property type="match status" value="1"/>
</dbReference>
<evidence type="ECO:0000313" key="3">
    <source>
        <dbReference type="EMBL" id="KAG5176931.1"/>
    </source>
</evidence>
<dbReference type="OrthoDB" id="198262at2759"/>
<keyword evidence="1" id="KW-0812">Transmembrane</keyword>
<dbReference type="PROSITE" id="PS50853">
    <property type="entry name" value="FN3"/>
    <property type="match status" value="1"/>
</dbReference>
<dbReference type="Proteomes" id="UP000664859">
    <property type="component" value="Unassembled WGS sequence"/>
</dbReference>
<name>A0A835YLL0_9STRA</name>
<sequence length="313" mass="33575">MADGGRLLEEDLGIQRSTFRKRLVQRMEWKMWAMGSEPPQPRSVRWARAAAAGNRVIITWAKAAADEQRYSFPTHKYVLKRRKRGVPGGDARGEGEPPGWVTVCDGPGLSCLDGGLAPGALYEYQLQAWNALGHSPPVLFELSLEAVDEAAAGAASLGSSALSLLLGLGGSLLLESGGGSSAAAEGAHRWAVGMLLSGCLALALNFLVLQPRRRQRRRQQQQRRKGAGARTISADSLRATSYDGSSSPEADRSGHAQATRCYACVAAALDARWYATKHTCQSCGRVFCSRHGRVCHTLPVCPVGSNCICQECL</sequence>
<dbReference type="AlphaFoldDB" id="A0A835YLL0"/>
<dbReference type="SUPFAM" id="SSF49265">
    <property type="entry name" value="Fibronectin type III"/>
    <property type="match status" value="1"/>
</dbReference>
<comment type="caution">
    <text evidence="3">The sequence shown here is derived from an EMBL/GenBank/DDBJ whole genome shotgun (WGS) entry which is preliminary data.</text>
</comment>
<keyword evidence="1" id="KW-1133">Transmembrane helix</keyword>
<reference evidence="3" key="1">
    <citation type="submission" date="2021-02" db="EMBL/GenBank/DDBJ databases">
        <title>First Annotated Genome of the Yellow-green Alga Tribonema minus.</title>
        <authorList>
            <person name="Mahan K.M."/>
        </authorList>
    </citation>
    <scope>NUCLEOTIDE SEQUENCE</scope>
    <source>
        <strain evidence="3">UTEX B ZZ1240</strain>
    </source>
</reference>
<evidence type="ECO:0000256" key="1">
    <source>
        <dbReference type="SAM" id="Phobius"/>
    </source>
</evidence>
<dbReference type="EMBL" id="JAFCMP010000531">
    <property type="protein sequence ID" value="KAG5176931.1"/>
    <property type="molecule type" value="Genomic_DNA"/>
</dbReference>
<dbReference type="Gene3D" id="2.60.40.10">
    <property type="entry name" value="Immunoglobulins"/>
    <property type="match status" value="1"/>
</dbReference>
<evidence type="ECO:0000259" key="2">
    <source>
        <dbReference type="PROSITE" id="PS50853"/>
    </source>
</evidence>